<dbReference type="AlphaFoldDB" id="A0A385DKG3"/>
<dbReference type="Proteomes" id="UP000259636">
    <property type="component" value="Chromosome"/>
</dbReference>
<sequence>MVPEWGEGGFLPPGRYRIDPDEAEQLLVADARFQASATRAQLWSGLDTYLSRFFDLEERHQGILDGSQLIHALWLGGSYVSSKIDPQNIDLTVLIDERAASAIRGLEGTRWLSSAFNRKARLAEFGVSPLRVGYRPVVSVFRAELLDPEDQAYLRERGAWDDWWQRCRPRGVDKSEPTLETVAPQRGYLEVTL</sequence>
<accession>A0A385DKG3</accession>
<dbReference type="EMBL" id="CP031742">
    <property type="protein sequence ID" value="AXQ58963.1"/>
    <property type="molecule type" value="Genomic_DNA"/>
</dbReference>
<dbReference type="InterPro" id="IPR053860">
    <property type="entry name" value="DUF6932"/>
</dbReference>
<name>A0A385DKG3_9ACTN</name>
<proteinExistence type="predicted"/>
<reference evidence="1 2" key="1">
    <citation type="submission" date="2018-08" db="EMBL/GenBank/DDBJ databases">
        <authorList>
            <person name="Ferrada E.E."/>
            <person name="Latorre B.A."/>
        </authorList>
    </citation>
    <scope>NUCLEOTIDE SEQUENCE [LARGE SCALE GENOMIC DNA]</scope>
    <source>
        <strain evidence="1 2">VK-A60T</strain>
    </source>
</reference>
<evidence type="ECO:0000313" key="2">
    <source>
        <dbReference type="Proteomes" id="UP000259636"/>
    </source>
</evidence>
<dbReference type="RefSeq" id="WP_117350934.1">
    <property type="nucleotide sequence ID" value="NZ_CP031742.1"/>
</dbReference>
<evidence type="ECO:0000313" key="1">
    <source>
        <dbReference type="EMBL" id="AXQ58963.1"/>
    </source>
</evidence>
<dbReference type="KEGG" id="sky:D0C37_14390"/>
<dbReference type="GeneID" id="300115368"/>
<protein>
    <submittedName>
        <fullName evidence="1">Uncharacterized protein</fullName>
    </submittedName>
</protein>
<dbReference type="Pfam" id="PF22014">
    <property type="entry name" value="DUF6932"/>
    <property type="match status" value="1"/>
</dbReference>
<gene>
    <name evidence="1" type="ORF">D0C37_14390</name>
</gene>
<organism evidence="1 2">
    <name type="scientific">Streptomyces koyangensis</name>
    <dbReference type="NCBI Taxonomy" id="188770"/>
    <lineage>
        <taxon>Bacteria</taxon>
        <taxon>Bacillati</taxon>
        <taxon>Actinomycetota</taxon>
        <taxon>Actinomycetes</taxon>
        <taxon>Kitasatosporales</taxon>
        <taxon>Streptomycetaceae</taxon>
        <taxon>Streptomyces</taxon>
        <taxon>Streptomyces aurantiacus group</taxon>
    </lineage>
</organism>